<dbReference type="VEuPathDB" id="FungiDB:RhiirFUN_021917"/>
<accession>A0A2N0PCP9</accession>
<protein>
    <submittedName>
        <fullName evidence="2">Uncharacterized protein</fullName>
    </submittedName>
</protein>
<name>A0A2N0PCP9_9GLOM</name>
<organism evidence="2 3">
    <name type="scientific">Rhizophagus irregularis</name>
    <dbReference type="NCBI Taxonomy" id="588596"/>
    <lineage>
        <taxon>Eukaryota</taxon>
        <taxon>Fungi</taxon>
        <taxon>Fungi incertae sedis</taxon>
        <taxon>Mucoromycota</taxon>
        <taxon>Glomeromycotina</taxon>
        <taxon>Glomeromycetes</taxon>
        <taxon>Glomerales</taxon>
        <taxon>Glomeraceae</taxon>
        <taxon>Rhizophagus</taxon>
    </lineage>
</organism>
<dbReference type="EMBL" id="LLXJ01000988">
    <property type="protein sequence ID" value="PKC04559.1"/>
    <property type="molecule type" value="Genomic_DNA"/>
</dbReference>
<evidence type="ECO:0000256" key="1">
    <source>
        <dbReference type="SAM" id="MobiDB-lite"/>
    </source>
</evidence>
<dbReference type="VEuPathDB" id="FungiDB:RhiirA1_390209"/>
<proteinExistence type="predicted"/>
<evidence type="ECO:0000313" key="3">
    <source>
        <dbReference type="Proteomes" id="UP000232722"/>
    </source>
</evidence>
<feature type="region of interest" description="Disordered" evidence="1">
    <location>
        <begin position="123"/>
        <end position="163"/>
    </location>
</feature>
<reference evidence="2 3" key="1">
    <citation type="submission" date="2016-04" db="EMBL/GenBank/DDBJ databases">
        <title>Genome analyses suggest a sexual origin of heterokaryosis in a supposedly ancient asexual fungus.</title>
        <authorList>
            <person name="Ropars J."/>
            <person name="Sedzielewska K."/>
            <person name="Noel J."/>
            <person name="Charron P."/>
            <person name="Farinelli L."/>
            <person name="Marton T."/>
            <person name="Kruger M."/>
            <person name="Pelin A."/>
            <person name="Brachmann A."/>
            <person name="Corradi N."/>
        </authorList>
    </citation>
    <scope>NUCLEOTIDE SEQUENCE [LARGE SCALE GENOMIC DNA]</scope>
    <source>
        <strain evidence="2 3">A5</strain>
    </source>
</reference>
<comment type="caution">
    <text evidence="2">The sequence shown here is derived from an EMBL/GenBank/DDBJ whole genome shotgun (WGS) entry which is preliminary data.</text>
</comment>
<gene>
    <name evidence="2" type="ORF">RhiirA5_422072</name>
</gene>
<feature type="compositionally biased region" description="Basic and acidic residues" evidence="1">
    <location>
        <begin position="136"/>
        <end position="163"/>
    </location>
</feature>
<reference evidence="2 3" key="2">
    <citation type="submission" date="2017-09" db="EMBL/GenBank/DDBJ databases">
        <title>Extensive intraspecific genome diversity in a model arbuscular mycorrhizal fungus.</title>
        <authorList>
            <person name="Chen E.C."/>
            <person name="Morin E."/>
            <person name="Beaudet D."/>
            <person name="Noel J."/>
            <person name="Ndikumana S."/>
            <person name="Charron P."/>
            <person name="St-Onge C."/>
            <person name="Giorgi J."/>
            <person name="Grigoriev I.V."/>
            <person name="Roux C."/>
            <person name="Martin F.M."/>
            <person name="Corradi N."/>
        </authorList>
    </citation>
    <scope>NUCLEOTIDE SEQUENCE [LARGE SCALE GENOMIC DNA]</scope>
    <source>
        <strain evidence="2 3">A5</strain>
    </source>
</reference>
<dbReference type="AlphaFoldDB" id="A0A2N0PCP9"/>
<evidence type="ECO:0000313" key="2">
    <source>
        <dbReference type="EMBL" id="PKC04559.1"/>
    </source>
</evidence>
<dbReference type="Proteomes" id="UP000232722">
    <property type="component" value="Unassembled WGS sequence"/>
</dbReference>
<sequence length="193" mass="22585">MHKFKYGGHFSKIIKANKIKYILMYFNNENDFLQAVYKSTMDESLGDGLKIKSQHELIGVEGTYKKKFGINRFKLPQQEKTSKSKDKFFDAPSDPISTIPRTLEGHKELDNLNKNFSKNLKEVNKDRQSLPSTKGKKVERSEENEEKINENKKHMGVSREKGKILTQNKQIIPKFPHKFGKFSRRSTLEFDRR</sequence>